<comment type="caution">
    <text evidence="1">The sequence shown here is derived from an EMBL/GenBank/DDBJ whole genome shotgun (WGS) entry which is preliminary data.</text>
</comment>
<evidence type="ECO:0000313" key="1">
    <source>
        <dbReference type="EMBL" id="GIH07366.1"/>
    </source>
</evidence>
<gene>
    <name evidence="1" type="ORF">Rhe02_54330</name>
</gene>
<organism evidence="1 2">
    <name type="scientific">Rhizocola hellebori</name>
    <dbReference type="NCBI Taxonomy" id="1392758"/>
    <lineage>
        <taxon>Bacteria</taxon>
        <taxon>Bacillati</taxon>
        <taxon>Actinomycetota</taxon>
        <taxon>Actinomycetes</taxon>
        <taxon>Micromonosporales</taxon>
        <taxon>Micromonosporaceae</taxon>
        <taxon>Rhizocola</taxon>
    </lineage>
</organism>
<dbReference type="AlphaFoldDB" id="A0A8J3QB87"/>
<dbReference type="RefSeq" id="WP_203911158.1">
    <property type="nucleotide sequence ID" value="NZ_BONY01000036.1"/>
</dbReference>
<accession>A0A8J3QB87</accession>
<keyword evidence="2" id="KW-1185">Reference proteome</keyword>
<name>A0A8J3QB87_9ACTN</name>
<protein>
    <submittedName>
        <fullName evidence="1">Uncharacterized protein</fullName>
    </submittedName>
</protein>
<proteinExistence type="predicted"/>
<reference evidence="1" key="1">
    <citation type="submission" date="2021-01" db="EMBL/GenBank/DDBJ databases">
        <title>Whole genome shotgun sequence of Rhizocola hellebori NBRC 109834.</title>
        <authorList>
            <person name="Komaki H."/>
            <person name="Tamura T."/>
        </authorList>
    </citation>
    <scope>NUCLEOTIDE SEQUENCE</scope>
    <source>
        <strain evidence="1">NBRC 109834</strain>
    </source>
</reference>
<sequence length="92" mass="9976">MARAFYRGYVQDGPRAGQVKRLHIMREDGKFPGRSALCGVHGYDVTRSLTVIIDPLPSVPPEGLWWCPTCVGQYADVVGLIDAVAFDLAGVA</sequence>
<dbReference type="Proteomes" id="UP000612899">
    <property type="component" value="Unassembled WGS sequence"/>
</dbReference>
<evidence type="ECO:0000313" key="2">
    <source>
        <dbReference type="Proteomes" id="UP000612899"/>
    </source>
</evidence>
<dbReference type="EMBL" id="BONY01000036">
    <property type="protein sequence ID" value="GIH07366.1"/>
    <property type="molecule type" value="Genomic_DNA"/>
</dbReference>